<evidence type="ECO:0000256" key="2">
    <source>
        <dbReference type="ARBA" id="ARBA00001913"/>
    </source>
</evidence>
<evidence type="ECO:0000256" key="15">
    <source>
        <dbReference type="PIRSR" id="PIRSR605511-2"/>
    </source>
</evidence>
<reference evidence="17 18" key="1">
    <citation type="journal article" date="2021" name="BMC Biol.">
        <title>Horizontally acquired antibacterial genes associated with adaptive radiation of ladybird beetles.</title>
        <authorList>
            <person name="Li H.S."/>
            <person name="Tang X.F."/>
            <person name="Huang Y.H."/>
            <person name="Xu Z.Y."/>
            <person name="Chen M.L."/>
            <person name="Du X.Y."/>
            <person name="Qiu B.Y."/>
            <person name="Chen P.T."/>
            <person name="Zhang W."/>
            <person name="Slipinski A."/>
            <person name="Escalona H.E."/>
            <person name="Waterhouse R.M."/>
            <person name="Zwick A."/>
            <person name="Pang H."/>
        </authorList>
    </citation>
    <scope>NUCLEOTIDE SEQUENCE [LARGE SCALE GENOMIC DNA]</scope>
    <source>
        <strain evidence="17">SYSU2018</strain>
    </source>
</reference>
<dbReference type="EMBL" id="JABFTP020000144">
    <property type="protein sequence ID" value="KAL3282598.1"/>
    <property type="molecule type" value="Genomic_DNA"/>
</dbReference>
<evidence type="ECO:0000259" key="16">
    <source>
        <dbReference type="Pfam" id="PF08450"/>
    </source>
</evidence>
<evidence type="ECO:0000256" key="4">
    <source>
        <dbReference type="ARBA" id="ARBA00001946"/>
    </source>
</evidence>
<dbReference type="InterPro" id="IPR011042">
    <property type="entry name" value="6-blade_b-propeller_TolB-like"/>
</dbReference>
<feature type="binding site" evidence="15">
    <location>
        <position position="189"/>
    </location>
    <ligand>
        <name>substrate</name>
    </ligand>
</feature>
<comment type="cofactor">
    <cofactor evidence="15">
        <name>Zn(2+)</name>
        <dbReference type="ChEBI" id="CHEBI:29105"/>
    </cofactor>
    <text evidence="15">Binds 1 divalent metal cation per subunit.</text>
</comment>
<comment type="catalytic activity">
    <reaction evidence="1">
        <text>D-glucono-1,5-lactone + H2O = D-gluconate + H(+)</text>
        <dbReference type="Rhea" id="RHEA:10440"/>
        <dbReference type="ChEBI" id="CHEBI:15377"/>
        <dbReference type="ChEBI" id="CHEBI:15378"/>
        <dbReference type="ChEBI" id="CHEBI:16217"/>
        <dbReference type="ChEBI" id="CHEBI:18391"/>
        <dbReference type="EC" id="3.1.1.17"/>
    </reaction>
</comment>
<comment type="cofactor">
    <cofactor evidence="2">
        <name>Ca(2+)</name>
        <dbReference type="ChEBI" id="CHEBI:29108"/>
    </cofactor>
</comment>
<feature type="active site" description="Proton donor/acceptor" evidence="14">
    <location>
        <position position="290"/>
    </location>
</feature>
<dbReference type="GO" id="GO:0005737">
    <property type="term" value="C:cytoplasm"/>
    <property type="evidence" value="ECO:0007669"/>
    <property type="project" value="UniProtKB-SubCell"/>
</dbReference>
<dbReference type="GO" id="GO:0046872">
    <property type="term" value="F:metal ion binding"/>
    <property type="evidence" value="ECO:0007669"/>
    <property type="project" value="UniProtKB-KW"/>
</dbReference>
<comment type="caution">
    <text evidence="17">The sequence shown here is derived from an EMBL/GenBank/DDBJ whole genome shotgun (WGS) entry which is preliminary data.</text>
</comment>
<accession>A0ABD2NV64</accession>
<name>A0ABD2NV64_9CUCU</name>
<dbReference type="Pfam" id="PF08450">
    <property type="entry name" value="SGL"/>
    <property type="match status" value="1"/>
</dbReference>
<evidence type="ECO:0000256" key="5">
    <source>
        <dbReference type="ARBA" id="ARBA00004496"/>
    </source>
</evidence>
<evidence type="ECO:0000256" key="11">
    <source>
        <dbReference type="ARBA" id="ARBA00022801"/>
    </source>
</evidence>
<dbReference type="PANTHER" id="PTHR10907">
    <property type="entry name" value="REGUCALCIN"/>
    <property type="match status" value="1"/>
</dbReference>
<evidence type="ECO:0000256" key="14">
    <source>
        <dbReference type="PIRSR" id="PIRSR605511-1"/>
    </source>
</evidence>
<keyword evidence="12" id="KW-0106">Calcium</keyword>
<evidence type="ECO:0000256" key="9">
    <source>
        <dbReference type="ARBA" id="ARBA00022490"/>
    </source>
</evidence>
<feature type="domain" description="SMP-30/Gluconolactonase/LRE-like region" evidence="16">
    <location>
        <begin position="97"/>
        <end position="349"/>
    </location>
</feature>
<comment type="cofactor">
    <cofactor evidence="4">
        <name>Mg(2+)</name>
        <dbReference type="ChEBI" id="CHEBI:18420"/>
    </cofactor>
</comment>
<keyword evidence="15" id="KW-0862">Zinc</keyword>
<evidence type="ECO:0000256" key="1">
    <source>
        <dbReference type="ARBA" id="ARBA00001589"/>
    </source>
</evidence>
<dbReference type="Proteomes" id="UP001516400">
    <property type="component" value="Unassembled WGS sequence"/>
</dbReference>
<evidence type="ECO:0000256" key="6">
    <source>
        <dbReference type="ARBA" id="ARBA00008853"/>
    </source>
</evidence>
<keyword evidence="18" id="KW-1185">Reference proteome</keyword>
<keyword evidence="9" id="KW-0963">Cytoplasm</keyword>
<evidence type="ECO:0000256" key="7">
    <source>
        <dbReference type="ARBA" id="ARBA00013227"/>
    </source>
</evidence>
<dbReference type="SUPFAM" id="SSF63829">
    <property type="entry name" value="Calcium-dependent phosphotriesterase"/>
    <property type="match status" value="1"/>
</dbReference>
<dbReference type="InterPro" id="IPR013658">
    <property type="entry name" value="SGL"/>
</dbReference>
<evidence type="ECO:0000313" key="18">
    <source>
        <dbReference type="Proteomes" id="UP001516400"/>
    </source>
</evidence>
<evidence type="ECO:0000256" key="3">
    <source>
        <dbReference type="ARBA" id="ARBA00001936"/>
    </source>
</evidence>
<keyword evidence="10 15" id="KW-0479">Metal-binding</keyword>
<evidence type="ECO:0000256" key="10">
    <source>
        <dbReference type="ARBA" id="ARBA00022723"/>
    </source>
</evidence>
<organism evidence="17 18">
    <name type="scientific">Cryptolaemus montrouzieri</name>
    <dbReference type="NCBI Taxonomy" id="559131"/>
    <lineage>
        <taxon>Eukaryota</taxon>
        <taxon>Metazoa</taxon>
        <taxon>Ecdysozoa</taxon>
        <taxon>Arthropoda</taxon>
        <taxon>Hexapoda</taxon>
        <taxon>Insecta</taxon>
        <taxon>Pterygota</taxon>
        <taxon>Neoptera</taxon>
        <taxon>Endopterygota</taxon>
        <taxon>Coleoptera</taxon>
        <taxon>Polyphaga</taxon>
        <taxon>Cucujiformia</taxon>
        <taxon>Coccinelloidea</taxon>
        <taxon>Coccinellidae</taxon>
        <taxon>Scymninae</taxon>
        <taxon>Scymnini</taxon>
        <taxon>Cryptolaemus</taxon>
    </lineage>
</organism>
<dbReference type="AlphaFoldDB" id="A0ABD2NV64"/>
<dbReference type="PANTHER" id="PTHR10907:SF66">
    <property type="entry name" value="MIP34848P1-RELATED"/>
    <property type="match status" value="1"/>
</dbReference>
<comment type="subcellular location">
    <subcellularLocation>
        <location evidence="5">Cytoplasm</location>
    </subcellularLocation>
</comment>
<dbReference type="GO" id="GO:0004341">
    <property type="term" value="F:gluconolactonase activity"/>
    <property type="evidence" value="ECO:0007669"/>
    <property type="project" value="UniProtKB-EC"/>
</dbReference>
<proteinExistence type="inferred from homology"/>
<evidence type="ECO:0000256" key="13">
    <source>
        <dbReference type="ARBA" id="ARBA00032464"/>
    </source>
</evidence>
<dbReference type="InterPro" id="IPR005511">
    <property type="entry name" value="SMP-30"/>
</dbReference>
<feature type="binding site" evidence="15">
    <location>
        <position position="191"/>
    </location>
    <ligand>
        <name>substrate</name>
    </ligand>
</feature>
<keyword evidence="11" id="KW-0378">Hydrolase</keyword>
<dbReference type="PRINTS" id="PR01790">
    <property type="entry name" value="SMP30FAMILY"/>
</dbReference>
<protein>
    <recommendedName>
        <fullName evidence="8">Regucalcin</fullName>
        <ecNumber evidence="7">3.1.1.17</ecNumber>
    </recommendedName>
    <alternativeName>
        <fullName evidence="13">Gluconolactonase</fullName>
    </alternativeName>
</protein>
<dbReference type="Gene3D" id="2.120.10.30">
    <property type="entry name" value="TolB, C-terminal domain"/>
    <property type="match status" value="1"/>
</dbReference>
<feature type="binding site" evidence="15">
    <location>
        <position position="239"/>
    </location>
    <ligand>
        <name>a divalent metal cation</name>
        <dbReference type="ChEBI" id="CHEBI:60240"/>
    </ligand>
</feature>
<feature type="binding site" evidence="15">
    <location>
        <position position="99"/>
    </location>
    <ligand>
        <name>a divalent metal cation</name>
        <dbReference type="ChEBI" id="CHEBI:60240"/>
    </ligand>
</feature>
<sequence length="386" mass="42632">MVSIHKIEPKYNAGVGKTSGTPKPNNVILPTTSLASTSSSSSVAQAPFNVEAQCSPVDRKNYETAPERTCNNIVLHDKCIRAEMAPKIEGLCEDVQFGEGPHWDISRQCLYFVDILGKTINRYVPENNTSYKASFDTYPSFIIPVEGDEKKFVLGLGSKISVVTWDGLSDKVEKIEHLCEMGSIPSDYRLNDGKCDASGRLWTGSTVIQMAGITEKLGSIFSYEKGSLKNHGGDVSCSNGLTWSKDNKTFFFIDSFKKTVDRFDYDIATGNINNRTVLFSFDKNKDQFPDGMTIDEDGNLWVACFFGKKIIKIDSKKPETLLDTIELPAQQVTSAAWGGKNLDELYVTVGKASFDGKELDSTEQASIYRITGLGTKGFPMINFKLT</sequence>
<evidence type="ECO:0000256" key="8">
    <source>
        <dbReference type="ARBA" id="ARBA00016808"/>
    </source>
</evidence>
<evidence type="ECO:0000313" key="17">
    <source>
        <dbReference type="EMBL" id="KAL3282598.1"/>
    </source>
</evidence>
<comment type="similarity">
    <text evidence="6">Belongs to the SMP-30/CGR1 family.</text>
</comment>
<dbReference type="EC" id="3.1.1.17" evidence="7"/>
<dbReference type="FunFam" id="2.120.10.30:FF:000027">
    <property type="entry name" value="Regucalcin homologue"/>
    <property type="match status" value="1"/>
</dbReference>
<evidence type="ECO:0000256" key="12">
    <source>
        <dbReference type="ARBA" id="ARBA00022837"/>
    </source>
</evidence>
<gene>
    <name evidence="17" type="ORF">HHI36_005773</name>
</gene>
<comment type="cofactor">
    <cofactor evidence="3">
        <name>Mn(2+)</name>
        <dbReference type="ChEBI" id="CHEBI:29035"/>
    </cofactor>
</comment>
<feature type="binding site" evidence="15">
    <location>
        <position position="290"/>
    </location>
    <ligand>
        <name>a divalent metal cation</name>
        <dbReference type="ChEBI" id="CHEBI:60240"/>
    </ligand>
</feature>